<evidence type="ECO:0000313" key="6">
    <source>
        <dbReference type="EMBL" id="SNS45451.1"/>
    </source>
</evidence>
<dbReference type="InterPro" id="IPR032109">
    <property type="entry name" value="Big_3_5"/>
</dbReference>
<dbReference type="Pfam" id="PF01436">
    <property type="entry name" value="NHL"/>
    <property type="match status" value="3"/>
</dbReference>
<evidence type="ECO:0000256" key="1">
    <source>
        <dbReference type="ARBA" id="ARBA00022737"/>
    </source>
</evidence>
<keyword evidence="2" id="KW-0472">Membrane</keyword>
<keyword evidence="3" id="KW-0732">Signal</keyword>
<dbReference type="Gene3D" id="2.60.40.10">
    <property type="entry name" value="Immunoglobulins"/>
    <property type="match status" value="2"/>
</dbReference>
<evidence type="ECO:0000256" key="3">
    <source>
        <dbReference type="SAM" id="SignalP"/>
    </source>
</evidence>
<feature type="domain" description="Teneurin NHL" evidence="5">
    <location>
        <begin position="828"/>
        <end position="882"/>
    </location>
</feature>
<feature type="domain" description="Bacterial Ig-like" evidence="4">
    <location>
        <begin position="1154"/>
        <end position="1244"/>
    </location>
</feature>
<dbReference type="PANTHER" id="PTHR13833:SF71">
    <property type="entry name" value="NHL DOMAIN-CONTAINING PROTEIN"/>
    <property type="match status" value="1"/>
</dbReference>
<dbReference type="SUPFAM" id="SSF63829">
    <property type="entry name" value="Calcium-dependent phosphotriesterase"/>
    <property type="match status" value="1"/>
</dbReference>
<organism evidence="6 7">
    <name type="scientific">Granulicella rosea</name>
    <dbReference type="NCBI Taxonomy" id="474952"/>
    <lineage>
        <taxon>Bacteria</taxon>
        <taxon>Pseudomonadati</taxon>
        <taxon>Acidobacteriota</taxon>
        <taxon>Terriglobia</taxon>
        <taxon>Terriglobales</taxon>
        <taxon>Acidobacteriaceae</taxon>
        <taxon>Granulicella</taxon>
    </lineage>
</organism>
<evidence type="ECO:0000259" key="5">
    <source>
        <dbReference type="Pfam" id="PF25021"/>
    </source>
</evidence>
<dbReference type="Pfam" id="PF16640">
    <property type="entry name" value="Big_3_5"/>
    <property type="match status" value="1"/>
</dbReference>
<proteinExistence type="predicted"/>
<dbReference type="SUPFAM" id="SSF101898">
    <property type="entry name" value="NHL repeat"/>
    <property type="match status" value="1"/>
</dbReference>
<feature type="signal peptide" evidence="3">
    <location>
        <begin position="1"/>
        <end position="29"/>
    </location>
</feature>
<keyword evidence="7" id="KW-1185">Reference proteome</keyword>
<dbReference type="Gene3D" id="2.120.10.30">
    <property type="entry name" value="TolB, C-terminal domain"/>
    <property type="match status" value="5"/>
</dbReference>
<accession>A0A239EM26</accession>
<dbReference type="EMBL" id="FZOU01000001">
    <property type="protein sequence ID" value="SNS45451.1"/>
    <property type="molecule type" value="Genomic_DNA"/>
</dbReference>
<dbReference type="InterPro" id="IPR056822">
    <property type="entry name" value="TEN_NHL"/>
</dbReference>
<name>A0A239EM26_9BACT</name>
<dbReference type="PANTHER" id="PTHR13833">
    <property type="match status" value="1"/>
</dbReference>
<evidence type="ECO:0000259" key="4">
    <source>
        <dbReference type="Pfam" id="PF16640"/>
    </source>
</evidence>
<keyword evidence="2" id="KW-1133">Transmembrane helix</keyword>
<protein>
    <submittedName>
        <fullName evidence="6">NHL repeat-containing protein</fullName>
    </submittedName>
</protein>
<reference evidence="6 7" key="1">
    <citation type="submission" date="2017-06" db="EMBL/GenBank/DDBJ databases">
        <authorList>
            <person name="Kim H.J."/>
            <person name="Triplett B.A."/>
        </authorList>
    </citation>
    <scope>NUCLEOTIDE SEQUENCE [LARGE SCALE GENOMIC DNA]</scope>
    <source>
        <strain evidence="6 7">DSM 18704</strain>
    </source>
</reference>
<feature type="chain" id="PRO_5012782867" evidence="3">
    <location>
        <begin position="30"/>
        <end position="1456"/>
    </location>
</feature>
<sequence length="1456" mass="143618">MKVAGNTLSRATKFACAMVVSACFAPLGAQTTAPYLLPYTINTIAGGGTAPAAKASCPAGNGTTALAVDTFGDGCLASSSSVVDNTDLHDVGVDGQGNIYYIDNGSTGVIRRIDARTGLVTVYAGSYGSSTTSCTTQVDKYGDGCLANDNNTVPATSGNLPGGNANGGYTLGLVKGRGISVTKNGDVYFADYSGNLIHKISASTGIMSILVGVVSGTSAKSASATSGYAGDGGPSTAAKEFAARGVAADASGNVYIADSSNNVVRMVSGSTGIITTYAGINPGTGSAAASGFSGDGGPATSAVFATPEDVEVDANGNVFVGDFGNNRVRVIYQGGATVAKLIALTNGGAVAQAGYIYTVVGSSSTTAYVAGTQVLATSSAIGNPRKLTLDARGNIYVADNSYNVIWFVDATTGYMRPIAGLYNVPSSATAVGVCSTKSNTIGDGCPATQATLLSNSAMGVAVDGLGNVLISDSGDARLRKVFTNQSFGSVAAGASLAQTLQVHFGAGDNAAAANAFTITGNTDFTVTSSTCTTNTDTTTDCLVVVTYKPTAPGAEKALLTATSLLGQSAAFGVSGVGTVAALAIDPGTTASLSTTLKTPFAIAQDSAGNTYIADTGNNRVVRYSISGTATVIAGTGTAGYGGDGAVATLATLSAPKGVAVARSGAIFIADTGNNVIRRIDPVTGFISTYGGTTGAVCTAATDTFGDGCLGTAAKFSSPTGVAADNDGNIYIADTGDNLIRELSVSGYASLIAGGGTVCTANLLGTTKTPDSLGNNCFGPASTFNGPTGIAVDAGKNLYIADTGNNEIREIVAATGYVTLIGGNGQAGFSGDGGTATGAKVNGPTGITVDAAGDVYIADAGNSAIRFINASGNMSTVVGTLNNAGTGTLPGLATAVLLSSPAGVVSNGAGTLTVLDSGNNRAFNVARGSLAYTFARTVPGTTSATLAIQETSTGAASVLLSPTTTTSIFTSTGSTGSFTLGGSTSGTCSADQTLAPASTCTLTAQFAPTALGAVSATYTESATTPALSPAPTFSLSGTGATLTKTTSTTTVTVPATGNPQYAVSFTLQTTVVPASCNTAAPSCIPTGTVAYYVNGTQVGVASTVSATGVATAVIGGQSVGTISVVAVYSGDGYYAASTAATLPVIISQGTSVTTVTATPSPVYQFASLVLKATVKSASTSDIPTGKVGFYAGTTLLGTATLANGVASISDATNSFGLAAGTYQLQAQYQGDQNYATSTSTITLVITADVASFSLAYNGVGGVGSSSAQAGAAAVGTAQGSTSVEELVVTPTNTLSGAMTFACSGMPVNSVCTFSPTSLTFTPTALTPAYQLVQVTLWTDIAPGTNPAQTTGMNVRPARSSKAALATVLGWPMLMLSLAGMFGFRKRMRHSNLFTAVALFGLLAGSSVVMTGCFNAKAGANLTPTGVYNVTITATGPQSTSANIPVTFTVSKGIAGQE</sequence>
<dbReference type="Pfam" id="PF25021">
    <property type="entry name" value="TEN_NHL"/>
    <property type="match status" value="1"/>
</dbReference>
<dbReference type="InterPro" id="IPR001258">
    <property type="entry name" value="NHL_repeat"/>
</dbReference>
<keyword evidence="2" id="KW-0812">Transmembrane</keyword>
<feature type="transmembrane region" description="Helical" evidence="2">
    <location>
        <begin position="1389"/>
        <end position="1408"/>
    </location>
</feature>
<evidence type="ECO:0000256" key="2">
    <source>
        <dbReference type="SAM" id="Phobius"/>
    </source>
</evidence>
<dbReference type="InterPro" id="IPR013783">
    <property type="entry name" value="Ig-like_fold"/>
</dbReference>
<dbReference type="InterPro" id="IPR011042">
    <property type="entry name" value="6-blade_b-propeller_TolB-like"/>
</dbReference>
<gene>
    <name evidence="6" type="ORF">SAMN05421770_1011044</name>
</gene>
<dbReference type="Proteomes" id="UP000198356">
    <property type="component" value="Unassembled WGS sequence"/>
</dbReference>
<dbReference type="OrthoDB" id="9799230at2"/>
<feature type="transmembrane region" description="Helical" evidence="2">
    <location>
        <begin position="1361"/>
        <end position="1382"/>
    </location>
</feature>
<keyword evidence="1" id="KW-0677">Repeat</keyword>
<evidence type="ECO:0000313" key="7">
    <source>
        <dbReference type="Proteomes" id="UP000198356"/>
    </source>
</evidence>